<accession>A0ABZ1XWK6</accession>
<evidence type="ECO:0008006" key="3">
    <source>
        <dbReference type="Google" id="ProtNLM"/>
    </source>
</evidence>
<dbReference type="Proteomes" id="UP001432060">
    <property type="component" value="Plasmid unnamed1"/>
</dbReference>
<sequence>MILEHFVLDTDTLLALGGNKQVSGLIHVAAEDPWVCLWVPIVSALEAERRRPGIIDYLGVLDTLNTLDADYAAAHAIAELYRREVPFGVAAAVHAARPTMERPEGALIATTVPESYEGLGVPVMDLNS</sequence>
<dbReference type="EMBL" id="CP109020">
    <property type="protein sequence ID" value="WUT87854.1"/>
    <property type="molecule type" value="Genomic_DNA"/>
</dbReference>
<keyword evidence="1" id="KW-0614">Plasmid</keyword>
<name>A0ABZ1XWK6_9ACTN</name>
<keyword evidence="2" id="KW-1185">Reference proteome</keyword>
<geneLocation type="plasmid" evidence="1 2">
    <name>unnamed1</name>
</geneLocation>
<evidence type="ECO:0000313" key="2">
    <source>
        <dbReference type="Proteomes" id="UP001432060"/>
    </source>
</evidence>
<organism evidence="1 2">
    <name type="scientific">Streptomyces melanogenes</name>
    <dbReference type="NCBI Taxonomy" id="67326"/>
    <lineage>
        <taxon>Bacteria</taxon>
        <taxon>Bacillati</taxon>
        <taxon>Actinomycetota</taxon>
        <taxon>Actinomycetes</taxon>
        <taxon>Kitasatosporales</taxon>
        <taxon>Streptomycetaceae</taxon>
        <taxon>Streptomyces</taxon>
    </lineage>
</organism>
<gene>
    <name evidence="1" type="ORF">OG515_36925</name>
</gene>
<dbReference type="RefSeq" id="WP_329404833.1">
    <property type="nucleotide sequence ID" value="NZ_CP109020.1"/>
</dbReference>
<proteinExistence type="predicted"/>
<protein>
    <recommendedName>
        <fullName evidence="3">PIN domain-containing protein</fullName>
    </recommendedName>
</protein>
<evidence type="ECO:0000313" key="1">
    <source>
        <dbReference type="EMBL" id="WUT87854.1"/>
    </source>
</evidence>
<reference evidence="1" key="1">
    <citation type="submission" date="2022-10" db="EMBL/GenBank/DDBJ databases">
        <title>The complete genomes of actinobacterial strains from the NBC collection.</title>
        <authorList>
            <person name="Joergensen T.S."/>
            <person name="Alvarez Arevalo M."/>
            <person name="Sterndorff E.B."/>
            <person name="Faurdal D."/>
            <person name="Vuksanovic O."/>
            <person name="Mourched A.-S."/>
            <person name="Charusanti P."/>
            <person name="Shaw S."/>
            <person name="Blin K."/>
            <person name="Weber T."/>
        </authorList>
    </citation>
    <scope>NUCLEOTIDE SEQUENCE</scope>
    <source>
        <strain evidence="1">NBC_00668</strain>
        <plasmid evidence="1">unnamed1</plasmid>
    </source>
</reference>